<protein>
    <submittedName>
        <fullName evidence="3">Uncharacterized protein</fullName>
    </submittedName>
</protein>
<keyword evidence="4" id="KW-1185">Reference proteome</keyword>
<dbReference type="EMBL" id="CP073100">
    <property type="protein sequence ID" value="QUE51027.1"/>
    <property type="molecule type" value="Genomic_DNA"/>
</dbReference>
<feature type="chain" id="PRO_5036733885" evidence="2">
    <location>
        <begin position="21"/>
        <end position="98"/>
    </location>
</feature>
<keyword evidence="2" id="KW-0732">Signal</keyword>
<proteinExistence type="predicted"/>
<evidence type="ECO:0000256" key="2">
    <source>
        <dbReference type="SAM" id="SignalP"/>
    </source>
</evidence>
<dbReference type="KEGG" id="lamb:KBB96_19495"/>
<name>A0A975G810_9BACT</name>
<feature type="signal peptide" evidence="2">
    <location>
        <begin position="1"/>
        <end position="20"/>
    </location>
</feature>
<evidence type="ECO:0000313" key="3">
    <source>
        <dbReference type="EMBL" id="QUE51027.1"/>
    </source>
</evidence>
<gene>
    <name evidence="3" type="ORF">KBB96_19495</name>
</gene>
<feature type="compositionally biased region" description="Low complexity" evidence="1">
    <location>
        <begin position="83"/>
        <end position="98"/>
    </location>
</feature>
<evidence type="ECO:0000313" key="4">
    <source>
        <dbReference type="Proteomes" id="UP000676169"/>
    </source>
</evidence>
<dbReference type="Proteomes" id="UP000676169">
    <property type="component" value="Chromosome"/>
</dbReference>
<organism evidence="3 4">
    <name type="scientific">Luteolibacter ambystomatis</name>
    <dbReference type="NCBI Taxonomy" id="2824561"/>
    <lineage>
        <taxon>Bacteria</taxon>
        <taxon>Pseudomonadati</taxon>
        <taxon>Verrucomicrobiota</taxon>
        <taxon>Verrucomicrobiia</taxon>
        <taxon>Verrucomicrobiales</taxon>
        <taxon>Verrucomicrobiaceae</taxon>
        <taxon>Luteolibacter</taxon>
    </lineage>
</organism>
<feature type="region of interest" description="Disordered" evidence="1">
    <location>
        <begin position="42"/>
        <end position="98"/>
    </location>
</feature>
<dbReference type="RefSeq" id="WP_211631166.1">
    <property type="nucleotide sequence ID" value="NZ_CP073100.1"/>
</dbReference>
<evidence type="ECO:0000256" key="1">
    <source>
        <dbReference type="SAM" id="MobiDB-lite"/>
    </source>
</evidence>
<sequence>MIRRFAVVLPVLMLVSGLRAAEPEAPVLKAIPVDIEELPQVDPTPQRVAPSAVAPAAAKPLPSAETTAPTRPPRMASQPAMTRCGSRSSSIRRCSVQG</sequence>
<dbReference type="AlphaFoldDB" id="A0A975G810"/>
<feature type="compositionally biased region" description="Low complexity" evidence="1">
    <location>
        <begin position="48"/>
        <end position="64"/>
    </location>
</feature>
<reference evidence="3" key="1">
    <citation type="submission" date="2021-04" db="EMBL/GenBank/DDBJ databases">
        <title>Luteolibacter sp. 32A isolated from the skin of an Anderson's salamander (Ambystoma andersonii).</title>
        <authorList>
            <person name="Spergser J."/>
            <person name="Busse H.-J."/>
        </authorList>
    </citation>
    <scope>NUCLEOTIDE SEQUENCE</scope>
    <source>
        <strain evidence="3">32A</strain>
    </source>
</reference>
<accession>A0A975G810</accession>